<dbReference type="InterPro" id="IPR001173">
    <property type="entry name" value="Glyco_trans_2-like"/>
</dbReference>
<protein>
    <submittedName>
        <fullName evidence="6">dTDP-rhamnosyl transferase RfbF</fullName>
    </submittedName>
</protein>
<organism evidence="6 7">
    <name type="scientific">Lacticaseibacillus paracasei subsp. paracasei</name>
    <dbReference type="NCBI Taxonomy" id="47714"/>
    <lineage>
        <taxon>Bacteria</taxon>
        <taxon>Bacillati</taxon>
        <taxon>Bacillota</taxon>
        <taxon>Bacilli</taxon>
        <taxon>Lactobacillales</taxon>
        <taxon>Lactobacillaceae</taxon>
        <taxon>Lacticaseibacillus</taxon>
    </lineage>
</organism>
<keyword evidence="4 6" id="KW-0808">Transferase</keyword>
<dbReference type="PANTHER" id="PTHR43179:SF12">
    <property type="entry name" value="GALACTOFURANOSYLTRANSFERASE GLFT2"/>
    <property type="match status" value="1"/>
</dbReference>
<dbReference type="Proteomes" id="UP000423274">
    <property type="component" value="Chromosome"/>
</dbReference>
<dbReference type="Gene3D" id="3.90.550.10">
    <property type="entry name" value="Spore Coat Polysaccharide Biosynthesis Protein SpsA, Chain A"/>
    <property type="match status" value="1"/>
</dbReference>
<dbReference type="AlphaFoldDB" id="A0AAP9HJK9"/>
<evidence type="ECO:0000256" key="1">
    <source>
        <dbReference type="ARBA" id="ARBA00004776"/>
    </source>
</evidence>
<sequence>MKNKNGAVCVLFNPNVREFVINLNHYKPFFDELVVVDNSDVFNHELAHQLALMKNVTYISLGENKGIGYAQNLGVLHLAASIDKICFFDQDSWTSVKDLEKLFSLLSANQTYSMLALSTDGLQSKRTNIKDVDEVISSGSIVLRTVFEKLGGFDESLFIDFVDYEFCWRMRASGYRIGIVSGTQLHHQTNSQQVLKHTKSAPFRNYYVFRNAILLIKQKLVFNRSSYVVGLLLKRAVFEIVFNDNRKSRIHFIMRGIVDGVKGRCGELVG</sequence>
<dbReference type="InterPro" id="IPR029044">
    <property type="entry name" value="Nucleotide-diphossugar_trans"/>
</dbReference>
<evidence type="ECO:0000313" key="6">
    <source>
        <dbReference type="EMBL" id="QGV18747.1"/>
    </source>
</evidence>
<evidence type="ECO:0000313" key="7">
    <source>
        <dbReference type="Proteomes" id="UP000423274"/>
    </source>
</evidence>
<evidence type="ECO:0000256" key="3">
    <source>
        <dbReference type="ARBA" id="ARBA00022676"/>
    </source>
</evidence>
<gene>
    <name evidence="6" type="ORF">LCAKO_2239</name>
</gene>
<proteinExistence type="inferred from homology"/>
<dbReference type="PANTHER" id="PTHR43179">
    <property type="entry name" value="RHAMNOSYLTRANSFERASE WBBL"/>
    <property type="match status" value="1"/>
</dbReference>
<comment type="similarity">
    <text evidence="2">Belongs to the glycosyltransferase 2 family.</text>
</comment>
<keyword evidence="3" id="KW-0328">Glycosyltransferase</keyword>
<dbReference type="RefSeq" id="WP_049181717.1">
    <property type="nucleotide sequence ID" value="NZ_CP022954.1"/>
</dbReference>
<accession>A0AAP9HJK9</accession>
<dbReference type="Pfam" id="PF00535">
    <property type="entry name" value="Glycos_transf_2"/>
    <property type="match status" value="1"/>
</dbReference>
<evidence type="ECO:0000256" key="4">
    <source>
        <dbReference type="ARBA" id="ARBA00022679"/>
    </source>
</evidence>
<dbReference type="EMBL" id="CP022954">
    <property type="protein sequence ID" value="QGV18747.1"/>
    <property type="molecule type" value="Genomic_DNA"/>
</dbReference>
<dbReference type="SUPFAM" id="SSF53448">
    <property type="entry name" value="Nucleotide-diphospho-sugar transferases"/>
    <property type="match status" value="1"/>
</dbReference>
<evidence type="ECO:0000256" key="2">
    <source>
        <dbReference type="ARBA" id="ARBA00006739"/>
    </source>
</evidence>
<dbReference type="GO" id="GO:0016757">
    <property type="term" value="F:glycosyltransferase activity"/>
    <property type="evidence" value="ECO:0007669"/>
    <property type="project" value="UniProtKB-KW"/>
</dbReference>
<feature type="domain" description="Glycosyltransferase 2-like" evidence="5">
    <location>
        <begin position="17"/>
        <end position="111"/>
    </location>
</feature>
<reference evidence="6 7" key="1">
    <citation type="submission" date="2017-08" db="EMBL/GenBank/DDBJ databases">
        <title>Genome sequence, comparative genomics and functional analysis of the highly adhesive Lactobacillus paracasei Kobulty strain.</title>
        <authorList>
            <person name="Koryszewska-Baginska A."/>
            <person name="Grynberg M."/>
            <person name="Aleksandrzak-Piekarczyk T."/>
        </authorList>
    </citation>
    <scope>NUCLEOTIDE SEQUENCE [LARGE SCALE GENOMIC DNA]</scope>
    <source>
        <strain evidence="6 7">IBB3423</strain>
    </source>
</reference>
<name>A0AAP9HJK9_LACPA</name>
<evidence type="ECO:0000259" key="5">
    <source>
        <dbReference type="Pfam" id="PF00535"/>
    </source>
</evidence>
<comment type="pathway">
    <text evidence="1">Cell wall biogenesis; cell wall polysaccharide biosynthesis.</text>
</comment>